<feature type="domain" description="SGNH hydrolase-type esterase" evidence="2">
    <location>
        <begin position="90"/>
        <end position="301"/>
    </location>
</feature>
<dbReference type="OrthoDB" id="21678at2759"/>
<dbReference type="SUPFAM" id="SSF52266">
    <property type="entry name" value="SGNH hydrolase"/>
    <property type="match status" value="1"/>
</dbReference>
<reference evidence="3 4" key="1">
    <citation type="submission" date="2020-01" db="EMBL/GenBank/DDBJ databases">
        <authorList>
            <consortium name="DOE Joint Genome Institute"/>
            <person name="Haridas S."/>
            <person name="Albert R."/>
            <person name="Binder M."/>
            <person name="Bloem J."/>
            <person name="Labutti K."/>
            <person name="Salamov A."/>
            <person name="Andreopoulos B."/>
            <person name="Baker S.E."/>
            <person name="Barry K."/>
            <person name="Bills G."/>
            <person name="Bluhm B.H."/>
            <person name="Cannon C."/>
            <person name="Castanera R."/>
            <person name="Culley D.E."/>
            <person name="Daum C."/>
            <person name="Ezra D."/>
            <person name="Gonzalez J.B."/>
            <person name="Henrissat B."/>
            <person name="Kuo A."/>
            <person name="Liang C."/>
            <person name="Lipzen A."/>
            <person name="Lutzoni F."/>
            <person name="Magnuson J."/>
            <person name="Mondo S."/>
            <person name="Nolan M."/>
            <person name="Ohm R."/>
            <person name="Pangilinan J."/>
            <person name="Park H.-J.H."/>
            <person name="Ramirez L."/>
            <person name="Alfaro M."/>
            <person name="Sun H."/>
            <person name="Tritt A."/>
            <person name="Yoshinaga Y."/>
            <person name="Zwiers L.-H.L."/>
            <person name="Turgeon B.G."/>
            <person name="Goodwin S.B."/>
            <person name="Spatafora J.W."/>
            <person name="Crous P.W."/>
            <person name="Grigoriev I.V."/>
        </authorList>
    </citation>
    <scope>NUCLEOTIDE SEQUENCE [LARGE SCALE GENOMIC DNA]</scope>
    <source>
        <strain evidence="3 4">CBS 611.86</strain>
    </source>
</reference>
<dbReference type="AlphaFoldDB" id="A0A7C8MAG5"/>
<dbReference type="InterPro" id="IPR037460">
    <property type="entry name" value="SEST-like"/>
</dbReference>
<evidence type="ECO:0000313" key="4">
    <source>
        <dbReference type="Proteomes" id="UP000481861"/>
    </source>
</evidence>
<protein>
    <submittedName>
        <fullName evidence="3">SGNH hydrolase-type esterase domain-containing protein</fullName>
    </submittedName>
</protein>
<dbReference type="Pfam" id="PF13472">
    <property type="entry name" value="Lipase_GDSL_2"/>
    <property type="match status" value="1"/>
</dbReference>
<comment type="caution">
    <text evidence="3">The sequence shown here is derived from an EMBL/GenBank/DDBJ whole genome shotgun (WGS) entry which is preliminary data.</text>
</comment>
<dbReference type="GO" id="GO:0006629">
    <property type="term" value="P:lipid metabolic process"/>
    <property type="evidence" value="ECO:0007669"/>
    <property type="project" value="TreeGrafter"/>
</dbReference>
<keyword evidence="3" id="KW-0378">Hydrolase</keyword>
<dbReference type="Gene3D" id="3.40.50.1110">
    <property type="entry name" value="SGNH hydrolase"/>
    <property type="match status" value="1"/>
</dbReference>
<dbReference type="PANTHER" id="PTHR37981:SF1">
    <property type="entry name" value="SGNH HYDROLASE-TYPE ESTERASE DOMAIN-CONTAINING PROTEIN"/>
    <property type="match status" value="1"/>
</dbReference>
<dbReference type="InterPro" id="IPR036514">
    <property type="entry name" value="SGNH_hydro_sf"/>
</dbReference>
<evidence type="ECO:0000313" key="3">
    <source>
        <dbReference type="EMBL" id="KAF2870443.1"/>
    </source>
</evidence>
<evidence type="ECO:0000259" key="2">
    <source>
        <dbReference type="Pfam" id="PF13472"/>
    </source>
</evidence>
<proteinExistence type="predicted"/>
<dbReference type="PANTHER" id="PTHR37981">
    <property type="entry name" value="LIPASE 2"/>
    <property type="match status" value="1"/>
</dbReference>
<evidence type="ECO:0000256" key="1">
    <source>
        <dbReference type="SAM" id="MobiDB-lite"/>
    </source>
</evidence>
<dbReference type="GO" id="GO:0016788">
    <property type="term" value="F:hydrolase activity, acting on ester bonds"/>
    <property type="evidence" value="ECO:0007669"/>
    <property type="project" value="InterPro"/>
</dbReference>
<gene>
    <name evidence="3" type="ORF">BDV95DRAFT_573841</name>
</gene>
<dbReference type="EMBL" id="JAADJZ010000013">
    <property type="protein sequence ID" value="KAF2870443.1"/>
    <property type="molecule type" value="Genomic_DNA"/>
</dbReference>
<organism evidence="3 4">
    <name type="scientific">Massariosphaeria phaeospora</name>
    <dbReference type="NCBI Taxonomy" id="100035"/>
    <lineage>
        <taxon>Eukaryota</taxon>
        <taxon>Fungi</taxon>
        <taxon>Dikarya</taxon>
        <taxon>Ascomycota</taxon>
        <taxon>Pezizomycotina</taxon>
        <taxon>Dothideomycetes</taxon>
        <taxon>Pleosporomycetidae</taxon>
        <taxon>Pleosporales</taxon>
        <taxon>Pleosporales incertae sedis</taxon>
        <taxon>Massariosphaeria</taxon>
    </lineage>
</organism>
<sequence length="606" mass="65917">MSIDARLQLLYLRCRNLTPGVNFVQIRTFIRIAIMRHFFHSVRLSLLSTIFAHTYLSSAAPAITSHLHPKLARQDNQNPWDQSWIRKWTAIGDSYSAGIGAGQRLDADCARYDQSYPMFIQNEPDMGDAANRQFTYLSCSGAVSKDMLANQIPKVPDGQDVITISAGGNDVGLADILNHCIFQWLSTYPTVLCNAVQLTKTDGLIDTDLPGNLDALLAAAKTKLTPGGTMYVTGYARFWGENSQCDGVTWSLWPNNPAPAYLGLGKRQTMNYLVTKTNQRIREAVERAGSQAVFVDYDEEFELMYGRFCEDGVAETDANRENLLFYQWHTIDEEPSEPGRKRNADDEPGTFGGNIDSWIEQALEKHPDWAPPQSTEAAMQEDTQDMASTPPDPVPSIDTQPALAAAPQIPSHLANFTGNSTSDAVQNNLAVLGIDINIDGMKRVFHPRPLGHAVIAQLVLWHMAQRRAQVLGLPSDAPELATITTCAAGQTSPMDLPTCGQCSEGGGSTNGGSCMGGTYDKSLCCSDNPFRCGQTGCMESVDGKCQGQYQGCACYDPSSPSEPPPPPPPPTLCNVPTDGWTCAGACNGFVECQAWCNANCNCMPNC</sequence>
<feature type="region of interest" description="Disordered" evidence="1">
    <location>
        <begin position="334"/>
        <end position="354"/>
    </location>
</feature>
<feature type="region of interest" description="Disordered" evidence="1">
    <location>
        <begin position="368"/>
        <end position="399"/>
    </location>
</feature>
<dbReference type="InterPro" id="IPR013830">
    <property type="entry name" value="SGNH_hydro"/>
</dbReference>
<keyword evidence="4" id="KW-1185">Reference proteome</keyword>
<name>A0A7C8MAG5_9PLEO</name>
<dbReference type="Proteomes" id="UP000481861">
    <property type="component" value="Unassembled WGS sequence"/>
</dbReference>
<dbReference type="CDD" id="cd01823">
    <property type="entry name" value="SEST_like"/>
    <property type="match status" value="1"/>
</dbReference>
<accession>A0A7C8MAG5</accession>